<comment type="caution">
    <text evidence="2">The sequence shown here is derived from an EMBL/GenBank/DDBJ whole genome shotgun (WGS) entry which is preliminary data.</text>
</comment>
<protein>
    <submittedName>
        <fullName evidence="2">Uncharacterized protein</fullName>
    </submittedName>
</protein>
<accession>A0A084G815</accession>
<name>A0A084G815_PSEDA</name>
<proteinExistence type="predicted"/>
<keyword evidence="3" id="KW-1185">Reference proteome</keyword>
<dbReference type="EMBL" id="JOWA01000093">
    <property type="protein sequence ID" value="KEZ43477.1"/>
    <property type="molecule type" value="Genomic_DNA"/>
</dbReference>
<evidence type="ECO:0000313" key="3">
    <source>
        <dbReference type="Proteomes" id="UP000028545"/>
    </source>
</evidence>
<dbReference type="VEuPathDB" id="FungiDB:SAPIO_CDS4677"/>
<organism evidence="2 3">
    <name type="scientific">Pseudallescheria apiosperma</name>
    <name type="common">Scedosporium apiospermum</name>
    <dbReference type="NCBI Taxonomy" id="563466"/>
    <lineage>
        <taxon>Eukaryota</taxon>
        <taxon>Fungi</taxon>
        <taxon>Dikarya</taxon>
        <taxon>Ascomycota</taxon>
        <taxon>Pezizomycotina</taxon>
        <taxon>Sordariomycetes</taxon>
        <taxon>Hypocreomycetidae</taxon>
        <taxon>Microascales</taxon>
        <taxon>Microascaceae</taxon>
        <taxon>Scedosporium</taxon>
    </lineage>
</organism>
<dbReference type="OrthoDB" id="4577038at2759"/>
<evidence type="ECO:0000256" key="1">
    <source>
        <dbReference type="SAM" id="MobiDB-lite"/>
    </source>
</evidence>
<feature type="compositionally biased region" description="Acidic residues" evidence="1">
    <location>
        <begin position="164"/>
        <end position="181"/>
    </location>
</feature>
<dbReference type="KEGG" id="sapo:SAPIO_CDS4677"/>
<dbReference type="OMA" id="ADNCAEW"/>
<feature type="region of interest" description="Disordered" evidence="1">
    <location>
        <begin position="160"/>
        <end position="181"/>
    </location>
</feature>
<sequence>MSKRTHSTAAALVCYGRDGGTSQDIAPPEIIIASAYLRSLGETASVTDSFWTMPSSSDCEEWMLPLQSSNSPILVLAKHISPRIKSSVLYEDIATTIDGGGLLARSEDLMNSLLGCGRGGGMVGFRVNTTNPLYESEEYKSLNAKPEGILIKIVRNPEFKEEAAEVGEEEDTETGEETTAP</sequence>
<dbReference type="Proteomes" id="UP000028545">
    <property type="component" value="Unassembled WGS sequence"/>
</dbReference>
<reference evidence="2 3" key="1">
    <citation type="journal article" date="2014" name="Genome Announc.">
        <title>Draft genome sequence of the pathogenic fungus Scedosporium apiospermum.</title>
        <authorList>
            <person name="Vandeputte P."/>
            <person name="Ghamrawi S."/>
            <person name="Rechenmann M."/>
            <person name="Iltis A."/>
            <person name="Giraud S."/>
            <person name="Fleury M."/>
            <person name="Thornton C."/>
            <person name="Delhaes L."/>
            <person name="Meyer W."/>
            <person name="Papon N."/>
            <person name="Bouchara J.P."/>
        </authorList>
    </citation>
    <scope>NUCLEOTIDE SEQUENCE [LARGE SCALE GENOMIC DNA]</scope>
    <source>
        <strain evidence="2 3">IHEM 14462</strain>
    </source>
</reference>
<dbReference type="GeneID" id="27723749"/>
<dbReference type="AlphaFoldDB" id="A0A084G815"/>
<gene>
    <name evidence="2" type="ORF">SAPIO_CDS4677</name>
</gene>
<dbReference type="RefSeq" id="XP_016643276.1">
    <property type="nucleotide sequence ID" value="XM_016787167.1"/>
</dbReference>
<evidence type="ECO:0000313" key="2">
    <source>
        <dbReference type="EMBL" id="KEZ43477.1"/>
    </source>
</evidence>
<dbReference type="HOGENOM" id="CLU_123999_1_0_1"/>